<dbReference type="Proteomes" id="UP000078284">
    <property type="component" value="Chromosome 1"/>
</dbReference>
<gene>
    <name evidence="1" type="ordered locus">AXX17_At1g31940</name>
</gene>
<accession>A0A178W3A2</accession>
<evidence type="ECO:0000313" key="1">
    <source>
        <dbReference type="EMBL" id="OAP12025.1"/>
    </source>
</evidence>
<evidence type="ECO:0000313" key="2">
    <source>
        <dbReference type="Proteomes" id="UP000078284"/>
    </source>
</evidence>
<reference evidence="2" key="1">
    <citation type="journal article" date="2016" name="Proc. Natl. Acad. Sci. U.S.A.">
        <title>Chromosome-level assembly of Arabidopsis thaliana Ler reveals the extent of translocation and inversion polymorphisms.</title>
        <authorList>
            <person name="Zapata L."/>
            <person name="Ding J."/>
            <person name="Willing E.M."/>
            <person name="Hartwig B."/>
            <person name="Bezdan D."/>
            <person name="Jiao W.B."/>
            <person name="Patel V."/>
            <person name="Velikkakam James G."/>
            <person name="Koornneef M."/>
            <person name="Ossowski S."/>
            <person name="Schneeberger K."/>
        </authorList>
    </citation>
    <scope>NUCLEOTIDE SEQUENCE [LARGE SCALE GENOMIC DNA]</scope>
    <source>
        <strain evidence="2">cv. Landsberg erecta</strain>
    </source>
</reference>
<sequence length="132" mass="13988">MELASLLMASTNPFMPSLFISTLDSSIFNLLSCTFITSLCLRSCLSSLSLIAFAITDTLLDNAAATVVSSSLLLRPTSSTSTPPPLGPAVVVVGIVLLRFAGDVSEYSLVSESVLLSFFNKVIKHNPNQITC</sequence>
<dbReference type="AlphaFoldDB" id="A0A178W3A2"/>
<dbReference type="EMBL" id="LUHQ01000001">
    <property type="protein sequence ID" value="OAP12025.1"/>
    <property type="molecule type" value="Genomic_DNA"/>
</dbReference>
<organism evidence="1 2">
    <name type="scientific">Arabidopsis thaliana</name>
    <name type="common">Mouse-ear cress</name>
    <dbReference type="NCBI Taxonomy" id="3702"/>
    <lineage>
        <taxon>Eukaryota</taxon>
        <taxon>Viridiplantae</taxon>
        <taxon>Streptophyta</taxon>
        <taxon>Embryophyta</taxon>
        <taxon>Tracheophyta</taxon>
        <taxon>Spermatophyta</taxon>
        <taxon>Magnoliopsida</taxon>
        <taxon>eudicotyledons</taxon>
        <taxon>Gunneridae</taxon>
        <taxon>Pentapetalae</taxon>
        <taxon>rosids</taxon>
        <taxon>malvids</taxon>
        <taxon>Brassicales</taxon>
        <taxon>Brassicaceae</taxon>
        <taxon>Camelineae</taxon>
        <taxon>Arabidopsis</taxon>
    </lineage>
</organism>
<name>A0A178W3A2_ARATH</name>
<proteinExistence type="predicted"/>
<protein>
    <submittedName>
        <fullName evidence="1">Uncharacterized protein</fullName>
    </submittedName>
</protein>
<comment type="caution">
    <text evidence="1">The sequence shown here is derived from an EMBL/GenBank/DDBJ whole genome shotgun (WGS) entry which is preliminary data.</text>
</comment>